<evidence type="ECO:0000313" key="2">
    <source>
        <dbReference type="Proteomes" id="UP000006420"/>
    </source>
</evidence>
<comment type="caution">
    <text evidence="1">The sequence shown here is derived from an EMBL/GenBank/DDBJ whole genome shotgun (WGS) entry which is preliminary data.</text>
</comment>
<accession>F8X544</accession>
<dbReference type="STRING" id="742767.HMPREF9456_03353"/>
<name>F8X544_9BACT</name>
<keyword evidence="2" id="KW-1185">Reference proteome</keyword>
<dbReference type="GeneID" id="78083945"/>
<dbReference type="HOGENOM" id="CLU_2245685_0_0_10"/>
<proteinExistence type="predicted"/>
<sequence length="104" mass="11935">MSKDKAEEKANNAQLFLIENKLNDLVISPLWCKDKVYVSDTLMKYTESLSTENAQLREALREIIKECEEWVAPGAENSNNCENNHYVEIDDLKSLITKAKTLIE</sequence>
<evidence type="ECO:0000313" key="1">
    <source>
        <dbReference type="EMBL" id="EGK04742.1"/>
    </source>
</evidence>
<protein>
    <submittedName>
        <fullName evidence="1">Uncharacterized protein</fullName>
    </submittedName>
</protein>
<gene>
    <name evidence="1" type="ORF">HMPREF9456_03353</name>
</gene>
<dbReference type="Proteomes" id="UP000006420">
    <property type="component" value="Unassembled WGS sequence"/>
</dbReference>
<dbReference type="AlphaFoldDB" id="F8X544"/>
<organism evidence="1 2">
    <name type="scientific">Dysgonomonas mossii DSM 22836</name>
    <dbReference type="NCBI Taxonomy" id="742767"/>
    <lineage>
        <taxon>Bacteria</taxon>
        <taxon>Pseudomonadati</taxon>
        <taxon>Bacteroidota</taxon>
        <taxon>Bacteroidia</taxon>
        <taxon>Bacteroidales</taxon>
        <taxon>Dysgonomonadaceae</taxon>
        <taxon>Dysgonomonas</taxon>
    </lineage>
</organism>
<dbReference type="EMBL" id="ADLW01000021">
    <property type="protein sequence ID" value="EGK04742.1"/>
    <property type="molecule type" value="Genomic_DNA"/>
</dbReference>
<dbReference type="RefSeq" id="WP_006844720.1">
    <property type="nucleotide sequence ID" value="NZ_AQWJ01000016.1"/>
</dbReference>
<reference evidence="1 2" key="1">
    <citation type="submission" date="2011-04" db="EMBL/GenBank/DDBJ databases">
        <title>The Genome Sequence of Dysgonomonas mossii DSM 22836.</title>
        <authorList>
            <consortium name="The Broad Institute Genome Sequencing Platform"/>
            <person name="Earl A."/>
            <person name="Ward D."/>
            <person name="Feldgarden M."/>
            <person name="Gevers D."/>
            <person name="Pudlo N."/>
            <person name="Martens E."/>
            <person name="Allen-Vercoe E."/>
            <person name="Young S.K."/>
            <person name="Zeng Q."/>
            <person name="Gargeya S."/>
            <person name="Fitzgerald M."/>
            <person name="Haas B."/>
            <person name="Abouelleil A."/>
            <person name="Alvarado L."/>
            <person name="Arachchi H.M."/>
            <person name="Berlin A."/>
            <person name="Brown A."/>
            <person name="Chapman S.B."/>
            <person name="Chen Z."/>
            <person name="Dunbar C."/>
            <person name="Freedman E."/>
            <person name="Gearin G."/>
            <person name="Gellesch M."/>
            <person name="Goldberg J."/>
            <person name="Griggs A."/>
            <person name="Gujja S."/>
            <person name="Heiman D."/>
            <person name="Howarth C."/>
            <person name="Larson L."/>
            <person name="Lui A."/>
            <person name="MacDonald P.J.P."/>
            <person name="Mehta T."/>
            <person name="Montmayeur A."/>
            <person name="Murphy C."/>
            <person name="Neiman D."/>
            <person name="Pearson M."/>
            <person name="Priest M."/>
            <person name="Roberts A."/>
            <person name="Saif S."/>
            <person name="Shea T."/>
            <person name="Shenoy N."/>
            <person name="Sisk P."/>
            <person name="Stolte C."/>
            <person name="Sykes S."/>
            <person name="Yandava C."/>
            <person name="Wortman J."/>
            <person name="Nusbaum C."/>
            <person name="Birren B."/>
        </authorList>
    </citation>
    <scope>NUCLEOTIDE SEQUENCE [LARGE SCALE GENOMIC DNA]</scope>
    <source>
        <strain evidence="1 2">DSM 22836</strain>
    </source>
</reference>